<comment type="subcellular location">
    <subcellularLocation>
        <location evidence="1">Nucleus</location>
    </subcellularLocation>
</comment>
<evidence type="ECO:0000313" key="7">
    <source>
        <dbReference type="EMBL" id="JAC14620.1"/>
    </source>
</evidence>
<evidence type="ECO:0000256" key="5">
    <source>
        <dbReference type="SAM" id="MobiDB-lite"/>
    </source>
</evidence>
<dbReference type="GO" id="GO:0000390">
    <property type="term" value="P:spliceosomal complex disassembly"/>
    <property type="evidence" value="ECO:0007669"/>
    <property type="project" value="InterPro"/>
</dbReference>
<accession>A0A023EZG3</accession>
<keyword evidence="4" id="KW-0175">Coiled coil</keyword>
<dbReference type="InterPro" id="IPR012890">
    <property type="entry name" value="GCFC2-like"/>
</dbReference>
<feature type="compositionally biased region" description="Basic and acidic residues" evidence="5">
    <location>
        <begin position="80"/>
        <end position="93"/>
    </location>
</feature>
<dbReference type="PANTHER" id="PTHR12214">
    <property type="entry name" value="GC-RICH SEQUENCE DNA-BINDING FACTOR"/>
    <property type="match status" value="1"/>
</dbReference>
<feature type="compositionally biased region" description="Acidic residues" evidence="5">
    <location>
        <begin position="19"/>
        <end position="28"/>
    </location>
</feature>
<dbReference type="AlphaFoldDB" id="A0A023EZG3"/>
<evidence type="ECO:0000256" key="2">
    <source>
        <dbReference type="ARBA" id="ARBA00010801"/>
    </source>
</evidence>
<sequence length="805" mass="92240">MSLFKKPKRNIRIRENTCSEDADNENDSEICLPDTKNSKTKLHKPTSYSSVLSFGEDLNEGDDGEVFKVKKSAQSKKIKKLLDKERKKQKEKSNTTIDTTEKTTQPQLDEDIVIKLKNTFPILNGREAIAAVQEGISSEDEEESSDIGPKYIKQSDSVKLLLKKGKIPDAATIHAARKQRQHVREMGEIVPLPEESANRFDVNNKSRLVREDDNDASDAEEERINMAVNIAAEDRIRRKAEFEAAQGRVTDESDKGEDEEWENQQIRKGVTGAQIAAVQQETMYYQQYLGAVGVPMNCEVSDPSHIESNALIFPPLPPTEAMDPQLVITKLKDRLADLREVHRRHTLECNTAAEEIETLGKECDQLKEDAPRLAERFRYYQDLRGYVTDLVECLDEKIVIIELLEQRIESLFTRRVNEYMSRRRQDVMDQAQELAPTSQRMRIEKDEAQIRRVAEREGRRIRRQRVRELKGIVSHIDGMSSDEEITETELITARTQREVIEQDSKHVFEDTLDEFATVRGILERFESWRRSDIDAYREAYVSLCLPKLLGPILRLKLLFWNPFSQGSNIDIEKTPWCNSILLYGLERTETEEQLRKDPDVQLLPRVIERIVLPKLSKLTSLCWDPLSSSQTVSLVGLVTKLIQEYPTITPTSKFLTNLINTVLDKMKEAVENDVFIPIYPQQRLSEAKVNNFFLRQCTVAVKLLGNLVRWQGILSDNILSEIALDSLLNRYLLSAIRTCSPLQAANICQMVGSVLPRIWLQICVHPPQLQQFLNQAKIIAKQLDTDKPTERDALERMSGILKAIS</sequence>
<dbReference type="EMBL" id="GBBI01004092">
    <property type="protein sequence ID" value="JAC14620.1"/>
    <property type="molecule type" value="mRNA"/>
</dbReference>
<proteinExistence type="evidence at transcript level"/>
<feature type="region of interest" description="Disordered" evidence="5">
    <location>
        <begin position="80"/>
        <end position="103"/>
    </location>
</feature>
<dbReference type="InterPro" id="IPR022783">
    <property type="entry name" value="GCFC_dom"/>
</dbReference>
<evidence type="ECO:0000256" key="4">
    <source>
        <dbReference type="SAM" id="Coils"/>
    </source>
</evidence>
<name>A0A023EZG3_TRIIF</name>
<reference evidence="7" key="1">
    <citation type="journal article" date="2014" name="PLoS Negl. Trop. Dis.">
        <title>An updated insight into the Sialotranscriptome of Triatoma infestans: developmental stage and geographic variations.</title>
        <authorList>
            <person name="Schwarz A."/>
            <person name="Medrano-Mercado N."/>
            <person name="Schaub G.A."/>
            <person name="Struchiner C.J."/>
            <person name="Bargues M.D."/>
            <person name="Levy M.Z."/>
            <person name="Ribeiro J.M."/>
        </authorList>
    </citation>
    <scope>NUCLEOTIDE SEQUENCE</scope>
    <source>
        <strain evidence="7">Chile</strain>
        <tissue evidence="7">Salivary glands</tissue>
    </source>
</reference>
<organism evidence="7">
    <name type="scientific">Triatoma infestans</name>
    <name type="common">Assassin bug</name>
    <dbReference type="NCBI Taxonomy" id="30076"/>
    <lineage>
        <taxon>Eukaryota</taxon>
        <taxon>Metazoa</taxon>
        <taxon>Ecdysozoa</taxon>
        <taxon>Arthropoda</taxon>
        <taxon>Hexapoda</taxon>
        <taxon>Insecta</taxon>
        <taxon>Pterygota</taxon>
        <taxon>Neoptera</taxon>
        <taxon>Paraneoptera</taxon>
        <taxon>Hemiptera</taxon>
        <taxon>Heteroptera</taxon>
        <taxon>Panheteroptera</taxon>
        <taxon>Cimicomorpha</taxon>
        <taxon>Reduviidae</taxon>
        <taxon>Triatominae</taxon>
        <taxon>Triatoma</taxon>
    </lineage>
</organism>
<feature type="region of interest" description="Disordered" evidence="5">
    <location>
        <begin position="19"/>
        <end position="43"/>
    </location>
</feature>
<feature type="coiled-coil region" evidence="4">
    <location>
        <begin position="328"/>
        <end position="376"/>
    </location>
</feature>
<dbReference type="GO" id="GO:0071008">
    <property type="term" value="C:U2-type post-mRNA release spliceosomal complex"/>
    <property type="evidence" value="ECO:0007669"/>
    <property type="project" value="InterPro"/>
</dbReference>
<evidence type="ECO:0000256" key="3">
    <source>
        <dbReference type="ARBA" id="ARBA00023242"/>
    </source>
</evidence>
<dbReference type="Pfam" id="PF07842">
    <property type="entry name" value="GCFC"/>
    <property type="match status" value="1"/>
</dbReference>
<dbReference type="PANTHER" id="PTHR12214:SF0">
    <property type="entry name" value="LD29489P"/>
    <property type="match status" value="1"/>
</dbReference>
<protein>
    <submittedName>
        <fullName evidence="7">Putative transcriptional regulator binding to the gc-rich sequence</fullName>
    </submittedName>
</protein>
<dbReference type="InterPro" id="IPR028211">
    <property type="entry name" value="Ntr2"/>
</dbReference>
<keyword evidence="3" id="KW-0539">Nucleus</keyword>
<evidence type="ECO:0000259" key="6">
    <source>
        <dbReference type="Pfam" id="PF07842"/>
    </source>
</evidence>
<dbReference type="GO" id="GO:0003677">
    <property type="term" value="F:DNA binding"/>
    <property type="evidence" value="ECO:0007669"/>
    <property type="project" value="InterPro"/>
</dbReference>
<feature type="domain" description="GCF C-terminal" evidence="6">
    <location>
        <begin position="519"/>
        <end position="731"/>
    </location>
</feature>
<evidence type="ECO:0000256" key="1">
    <source>
        <dbReference type="ARBA" id="ARBA00004123"/>
    </source>
</evidence>
<dbReference type="Pfam" id="PF15458">
    <property type="entry name" value="NTR2"/>
    <property type="match status" value="1"/>
</dbReference>
<comment type="similarity">
    <text evidence="2">Belongs to the GCF family.</text>
</comment>
<feature type="compositionally biased region" description="Polar residues" evidence="5">
    <location>
        <begin position="94"/>
        <end position="103"/>
    </location>
</feature>